<dbReference type="AlphaFoldDB" id="A0A516H570"/>
<gene>
    <name evidence="6" type="ORF">FNB15_17110</name>
</gene>
<dbReference type="Pfam" id="PF00291">
    <property type="entry name" value="PALP"/>
    <property type="match status" value="1"/>
</dbReference>
<accession>A0A516H570</accession>
<comment type="similarity">
    <text evidence="2">Belongs to the serine/threonine dehydratase family.</text>
</comment>
<reference evidence="6 7" key="1">
    <citation type="submission" date="2019-07" db="EMBL/GenBank/DDBJ databases">
        <title>Genome sequencing for Ferrovibrio sp. K5.</title>
        <authorList>
            <person name="Park S.-J."/>
        </authorList>
    </citation>
    <scope>NUCLEOTIDE SEQUENCE [LARGE SCALE GENOMIC DNA]</scope>
    <source>
        <strain evidence="6 7">K5</strain>
    </source>
</reference>
<dbReference type="GO" id="GO:0006565">
    <property type="term" value="P:L-serine catabolic process"/>
    <property type="evidence" value="ECO:0007669"/>
    <property type="project" value="TreeGrafter"/>
</dbReference>
<organism evidence="6 7">
    <name type="scientific">Ferrovibrio terrae</name>
    <dbReference type="NCBI Taxonomy" id="2594003"/>
    <lineage>
        <taxon>Bacteria</taxon>
        <taxon>Pseudomonadati</taxon>
        <taxon>Pseudomonadota</taxon>
        <taxon>Alphaproteobacteria</taxon>
        <taxon>Rhodospirillales</taxon>
        <taxon>Rhodospirillaceae</taxon>
        <taxon>Ferrovibrio</taxon>
    </lineage>
</organism>
<evidence type="ECO:0000313" key="6">
    <source>
        <dbReference type="EMBL" id="QDO98881.1"/>
    </source>
</evidence>
<dbReference type="FunFam" id="3.40.50.1100:FF:000005">
    <property type="entry name" value="Threonine dehydratase catabolic"/>
    <property type="match status" value="1"/>
</dbReference>
<comment type="cofactor">
    <cofactor evidence="1">
        <name>pyridoxal 5'-phosphate</name>
        <dbReference type="ChEBI" id="CHEBI:597326"/>
    </cofactor>
</comment>
<evidence type="ECO:0000313" key="7">
    <source>
        <dbReference type="Proteomes" id="UP000317496"/>
    </source>
</evidence>
<dbReference type="CDD" id="cd01562">
    <property type="entry name" value="Thr-dehyd"/>
    <property type="match status" value="1"/>
</dbReference>
<name>A0A516H570_9PROT</name>
<evidence type="ECO:0000256" key="1">
    <source>
        <dbReference type="ARBA" id="ARBA00001933"/>
    </source>
</evidence>
<dbReference type="GO" id="GO:0004794">
    <property type="term" value="F:threonine deaminase activity"/>
    <property type="evidence" value="ECO:0007669"/>
    <property type="project" value="TreeGrafter"/>
</dbReference>
<dbReference type="KEGG" id="fer:FNB15_17110"/>
<dbReference type="GO" id="GO:0006567">
    <property type="term" value="P:L-threonine catabolic process"/>
    <property type="evidence" value="ECO:0007669"/>
    <property type="project" value="TreeGrafter"/>
</dbReference>
<dbReference type="GO" id="GO:0030170">
    <property type="term" value="F:pyridoxal phosphate binding"/>
    <property type="evidence" value="ECO:0007669"/>
    <property type="project" value="InterPro"/>
</dbReference>
<evidence type="ECO:0000256" key="2">
    <source>
        <dbReference type="ARBA" id="ARBA00010869"/>
    </source>
</evidence>
<evidence type="ECO:0000256" key="3">
    <source>
        <dbReference type="ARBA" id="ARBA00022898"/>
    </source>
</evidence>
<evidence type="ECO:0000259" key="5">
    <source>
        <dbReference type="Pfam" id="PF00291"/>
    </source>
</evidence>
<dbReference type="SUPFAM" id="SSF53686">
    <property type="entry name" value="Tryptophan synthase beta subunit-like PLP-dependent enzymes"/>
    <property type="match status" value="1"/>
</dbReference>
<keyword evidence="3" id="KW-0663">Pyridoxal phosphate</keyword>
<dbReference type="PANTHER" id="PTHR48078">
    <property type="entry name" value="THREONINE DEHYDRATASE, MITOCHONDRIAL-RELATED"/>
    <property type="match status" value="1"/>
</dbReference>
<keyword evidence="7" id="KW-1185">Reference proteome</keyword>
<dbReference type="OrthoDB" id="9811476at2"/>
<protein>
    <submittedName>
        <fullName evidence="6">Threonine/serine dehydratase</fullName>
    </submittedName>
</protein>
<proteinExistence type="inferred from homology"/>
<dbReference type="PANTHER" id="PTHR48078:SF6">
    <property type="entry name" value="L-THREONINE DEHYDRATASE CATABOLIC TDCB"/>
    <property type="match status" value="1"/>
</dbReference>
<dbReference type="GO" id="GO:0003941">
    <property type="term" value="F:L-serine ammonia-lyase activity"/>
    <property type="evidence" value="ECO:0007669"/>
    <property type="project" value="TreeGrafter"/>
</dbReference>
<dbReference type="EMBL" id="CP041636">
    <property type="protein sequence ID" value="QDO98881.1"/>
    <property type="molecule type" value="Genomic_DNA"/>
</dbReference>
<keyword evidence="4" id="KW-0456">Lyase</keyword>
<evidence type="ECO:0000256" key="4">
    <source>
        <dbReference type="ARBA" id="ARBA00023239"/>
    </source>
</evidence>
<dbReference type="InterPro" id="IPR050147">
    <property type="entry name" value="Ser/Thr_Dehydratase"/>
</dbReference>
<dbReference type="Proteomes" id="UP000317496">
    <property type="component" value="Chromosome"/>
</dbReference>
<dbReference type="Gene3D" id="3.40.50.1100">
    <property type="match status" value="2"/>
</dbReference>
<dbReference type="InterPro" id="IPR000634">
    <property type="entry name" value="Ser/Thr_deHydtase_PyrdxlP-BS"/>
</dbReference>
<dbReference type="InterPro" id="IPR036052">
    <property type="entry name" value="TrpB-like_PALP_sf"/>
</dbReference>
<dbReference type="PROSITE" id="PS00165">
    <property type="entry name" value="DEHYDRATASE_SER_THR"/>
    <property type="match status" value="1"/>
</dbReference>
<dbReference type="GO" id="GO:0009097">
    <property type="term" value="P:isoleucine biosynthetic process"/>
    <property type="evidence" value="ECO:0007669"/>
    <property type="project" value="TreeGrafter"/>
</dbReference>
<dbReference type="RefSeq" id="WP_144257878.1">
    <property type="nucleotide sequence ID" value="NZ_CP041636.1"/>
</dbReference>
<dbReference type="InterPro" id="IPR001926">
    <property type="entry name" value="TrpB-like_PALP"/>
</dbReference>
<sequence length="335" mass="35449">MNAPAKLPALPTVSDVEDAARQLRGVAIRTPLLESQFLNERLGGRLLIKAEPLQVSGSFKFRGAYNRISRLNAEERKRGIVAFSSGNHAQACAWASRITGTPAVIVMPSDAPKIKISNTRAYGAEVVLYDRHKEDREAIGRRYSDERGMTLVPPFNDPYIISGQGTIGLEIAAQCAERDIKPDAVLAPASGGGLISGISLAIKDRLPGTDVYCAEPDQFDDIDLSLKAGKIVDHAGKGTTFCDALMAPHPGDITFGVMSRNLKGAVSATDAEVEIAMATAFNYFKLVVEPGGAAALASVLNGKVPCANRTVVVVCSGGNVDSSLYSAIIARTPPV</sequence>
<feature type="domain" description="Tryptophan synthase beta chain-like PALP" evidence="5">
    <location>
        <begin position="28"/>
        <end position="317"/>
    </location>
</feature>